<name>A0A0P0P1Y7_9CAUL</name>
<keyword evidence="1" id="KW-1133">Transmembrane helix</keyword>
<reference evidence="2 3" key="1">
    <citation type="submission" date="2015-10" db="EMBL/GenBank/DDBJ databases">
        <title>Conservation of the essential genome among Caulobacter and Brevundimonas species.</title>
        <authorList>
            <person name="Scott D."/>
            <person name="Ely B."/>
        </authorList>
    </citation>
    <scope>NUCLEOTIDE SEQUENCE [LARGE SCALE GENOMIC DNA]</scope>
    <source>
        <strain evidence="2 3">CB4</strain>
    </source>
</reference>
<dbReference type="KEGG" id="chq:AQ619_14945"/>
<feature type="transmembrane region" description="Helical" evidence="1">
    <location>
        <begin position="93"/>
        <end position="112"/>
    </location>
</feature>
<dbReference type="NCBIfam" id="NF037970">
    <property type="entry name" value="vanZ_1"/>
    <property type="match status" value="1"/>
</dbReference>
<sequence>MPLFQHRRINRLAFTAFVAASLFTLWRAILPDDGGIGFIPWDKAKHFIAFYVLTALAVAALPNSRFWRIGAVLLAFGVAIEAVQALVGRDAALGDVVADACGIAALFGPILLRAWTRPAPNPV</sequence>
<feature type="transmembrane region" description="Helical" evidence="1">
    <location>
        <begin position="69"/>
        <end position="87"/>
    </location>
</feature>
<evidence type="ECO:0000256" key="1">
    <source>
        <dbReference type="SAM" id="Phobius"/>
    </source>
</evidence>
<evidence type="ECO:0000313" key="3">
    <source>
        <dbReference type="Proteomes" id="UP000056905"/>
    </source>
</evidence>
<organism evidence="2 3">
    <name type="scientific">Caulobacter henricii</name>
    <dbReference type="NCBI Taxonomy" id="69395"/>
    <lineage>
        <taxon>Bacteria</taxon>
        <taxon>Pseudomonadati</taxon>
        <taxon>Pseudomonadota</taxon>
        <taxon>Alphaproteobacteria</taxon>
        <taxon>Caulobacterales</taxon>
        <taxon>Caulobacteraceae</taxon>
        <taxon>Caulobacter</taxon>
    </lineage>
</organism>
<keyword evidence="1" id="KW-0812">Transmembrane</keyword>
<keyword evidence="1" id="KW-0472">Membrane</keyword>
<gene>
    <name evidence="2" type="ORF">AQ619_14945</name>
</gene>
<feature type="transmembrane region" description="Helical" evidence="1">
    <location>
        <begin position="44"/>
        <end position="62"/>
    </location>
</feature>
<keyword evidence="3" id="KW-1185">Reference proteome</keyword>
<proteinExistence type="predicted"/>
<dbReference type="EMBL" id="CP013002">
    <property type="protein sequence ID" value="ALL14540.1"/>
    <property type="molecule type" value="Genomic_DNA"/>
</dbReference>
<evidence type="ECO:0000313" key="2">
    <source>
        <dbReference type="EMBL" id="ALL14540.1"/>
    </source>
</evidence>
<dbReference type="Proteomes" id="UP000056905">
    <property type="component" value="Chromosome"/>
</dbReference>
<dbReference type="RefSeq" id="WP_062149352.1">
    <property type="nucleotide sequence ID" value="NZ_CP013002.1"/>
</dbReference>
<dbReference type="AlphaFoldDB" id="A0A0P0P1Y7"/>
<evidence type="ECO:0008006" key="4">
    <source>
        <dbReference type="Google" id="ProtNLM"/>
    </source>
</evidence>
<accession>A0A0P0P1Y7</accession>
<feature type="transmembrane region" description="Helical" evidence="1">
    <location>
        <begin position="12"/>
        <end position="29"/>
    </location>
</feature>
<dbReference type="OrthoDB" id="8085742at2"/>
<protein>
    <recommendedName>
        <fullName evidence="4">VanZ-like domain-containing protein</fullName>
    </recommendedName>
</protein>